<protein>
    <recommendedName>
        <fullName evidence="4">Pilus assembly protein, PilO</fullName>
    </recommendedName>
</protein>
<dbReference type="EMBL" id="LCIE01000006">
    <property type="protein sequence ID" value="KKT49435.1"/>
    <property type="molecule type" value="Genomic_DNA"/>
</dbReference>
<name>A0A0G1HR68_9BACT</name>
<gene>
    <name evidence="2" type="ORF">UW41_C0006G0003</name>
</gene>
<dbReference type="Proteomes" id="UP000034172">
    <property type="component" value="Unassembled WGS sequence"/>
</dbReference>
<keyword evidence="1" id="KW-0472">Membrane</keyword>
<dbReference type="STRING" id="1618392.UW41_C0006G0003"/>
<dbReference type="AlphaFoldDB" id="A0A0G1HR68"/>
<dbReference type="Gene3D" id="3.30.70.60">
    <property type="match status" value="1"/>
</dbReference>
<reference evidence="2 3" key="1">
    <citation type="journal article" date="2015" name="Nature">
        <title>rRNA introns, odd ribosomes, and small enigmatic genomes across a large radiation of phyla.</title>
        <authorList>
            <person name="Brown C.T."/>
            <person name="Hug L.A."/>
            <person name="Thomas B.C."/>
            <person name="Sharon I."/>
            <person name="Castelle C.J."/>
            <person name="Singh A."/>
            <person name="Wilkins M.J."/>
            <person name="Williams K.H."/>
            <person name="Banfield J.F."/>
        </authorList>
    </citation>
    <scope>NUCLEOTIDE SEQUENCE [LARGE SCALE GENOMIC DNA]</scope>
</reference>
<sequence length="265" mass="29201">MPENKLIGYKRVFGFVLPDWISEKMVKNTVYGLLVLAAMLLVLVFVIWPNLSLVQSREASLTTSKSALEILKKSKSSLDRLASDISDGDQTRILTAIPQEYSPEEAIFHLRKISADTGVSIVSYTLPPGIILDTTNSTGDIVDADMVSFTVFPVHITVAAQVNSLLRFISLVESSLPFGNVSDLNIQEIVSKLSQTASEKTVQMVLEIQFYQSILKKVNLTKLQEFTDADLKLVADLRGYNLITIPEAQLSEQSDPLGSGKIFGF</sequence>
<comment type="caution">
    <text evidence="2">The sequence shown here is derived from an EMBL/GenBank/DDBJ whole genome shotgun (WGS) entry which is preliminary data.</text>
</comment>
<proteinExistence type="predicted"/>
<organism evidence="2 3">
    <name type="scientific">Candidatus Collierbacteria bacterium GW2011_GWC2_44_18</name>
    <dbReference type="NCBI Taxonomy" id="1618392"/>
    <lineage>
        <taxon>Bacteria</taxon>
        <taxon>Candidatus Collieribacteriota</taxon>
    </lineage>
</organism>
<evidence type="ECO:0008006" key="4">
    <source>
        <dbReference type="Google" id="ProtNLM"/>
    </source>
</evidence>
<dbReference type="InterPro" id="IPR014717">
    <property type="entry name" value="Transl_elong_EF1B/ribsomal_bS6"/>
</dbReference>
<feature type="transmembrane region" description="Helical" evidence="1">
    <location>
        <begin position="30"/>
        <end position="48"/>
    </location>
</feature>
<evidence type="ECO:0000313" key="3">
    <source>
        <dbReference type="Proteomes" id="UP000034172"/>
    </source>
</evidence>
<evidence type="ECO:0000313" key="2">
    <source>
        <dbReference type="EMBL" id="KKT49435.1"/>
    </source>
</evidence>
<keyword evidence="1" id="KW-0812">Transmembrane</keyword>
<accession>A0A0G1HR68</accession>
<evidence type="ECO:0000256" key="1">
    <source>
        <dbReference type="SAM" id="Phobius"/>
    </source>
</evidence>
<keyword evidence="1" id="KW-1133">Transmembrane helix</keyword>